<organism evidence="3 4">
    <name type="scientific">Zhongshania aquimaris</name>
    <dbReference type="NCBI Taxonomy" id="2857107"/>
    <lineage>
        <taxon>Bacteria</taxon>
        <taxon>Pseudomonadati</taxon>
        <taxon>Pseudomonadota</taxon>
        <taxon>Gammaproteobacteria</taxon>
        <taxon>Cellvibrionales</taxon>
        <taxon>Spongiibacteraceae</taxon>
        <taxon>Zhongshania</taxon>
    </lineage>
</organism>
<proteinExistence type="predicted"/>
<dbReference type="Pfam" id="PF01968">
    <property type="entry name" value="Hydantoinase_A"/>
    <property type="match status" value="1"/>
</dbReference>
<dbReference type="PANTHER" id="PTHR11365">
    <property type="entry name" value="5-OXOPROLINASE RELATED"/>
    <property type="match status" value="1"/>
</dbReference>
<protein>
    <submittedName>
        <fullName evidence="3">Hydantoinase/oxoprolinase family protein</fullName>
    </submittedName>
</protein>
<name>A0ABS6VRE1_9GAMM</name>
<dbReference type="InterPro" id="IPR045079">
    <property type="entry name" value="Oxoprolinase-like"/>
</dbReference>
<dbReference type="RefSeq" id="WP_219043153.1">
    <property type="nucleotide sequence ID" value="NZ_JAHWDQ010000002.1"/>
</dbReference>
<dbReference type="InterPro" id="IPR002821">
    <property type="entry name" value="Hydantoinase_A"/>
</dbReference>
<feature type="domain" description="Hydantoinase/oxoprolinase N-terminal" evidence="2">
    <location>
        <begin position="10"/>
        <end position="179"/>
    </location>
</feature>
<dbReference type="Proteomes" id="UP001166291">
    <property type="component" value="Unassembled WGS sequence"/>
</dbReference>
<dbReference type="InterPro" id="IPR008040">
    <property type="entry name" value="Hydant_A_N"/>
</dbReference>
<reference evidence="3" key="1">
    <citation type="submission" date="2021-07" db="EMBL/GenBank/DDBJ databases">
        <title>Zhongshania sp. CAU 1632 isolated from seawater.</title>
        <authorList>
            <person name="Kim W."/>
        </authorList>
    </citation>
    <scope>NUCLEOTIDE SEQUENCE</scope>
    <source>
        <strain evidence="3">CAU 1632</strain>
    </source>
</reference>
<evidence type="ECO:0000313" key="3">
    <source>
        <dbReference type="EMBL" id="MBW2940890.1"/>
    </source>
</evidence>
<sequence>MSNSASLAYLGVDTGGTFTDFVLFHDQQIRCFKCPSTPASPELAILNGIRELGLQDLIGQGRLVVVHGSTVATNAALEGKGAKTVFITNRGFADMLSIGRQTREALYDLKPKAKSTPVPAEYCLETGGRIGADGSIVEPLTQHDIDTLISEIAALKPEAVAINLLFSFINPEFEKVIAAHIPDGIFVSRSSEVLPEYKEYERGMATWLNAWLGPKVARYLGNLQASLKTTPISVMQSSGGTTDAANASQRAVNLLLSGPAGGLAAAKHLGDSLQRAKLITFDMGGTSSDVALINGDIKLTSEGRIGPYPVAVPMVDMHTIGAGGGSIAYLDEGGMLRVGPESAGADPGPACYNKGGIKPTVTDANVVLGRLPANARLGGAMPLNSEAASLAVSELANALGVSIEETAAGIIDIANEHMVRALRVISVQRGHDPEEFSLCCFGGAGGLHICALADALGCPEIVVPNYAGVFSALGMLLAPRERQLSRTINTGLTDLDKRVLRQSLDELADTGRQQLEAEGIDSAQIVAHPSVDLCYVGQSYTLNLAWQDDIGTLENAFHRAHRDLYGHELDIPIQLINIRQALRADTLAIALPDIINNTPAEALDTQTVMMASTQNRLEKNSHVPRYERAQLACAQIIRGPALISDAVATLWLEQKWQAKVDRQGHLLLSQLN</sequence>
<dbReference type="Pfam" id="PF05378">
    <property type="entry name" value="Hydant_A_N"/>
    <property type="match status" value="1"/>
</dbReference>
<gene>
    <name evidence="3" type="ORF">KXJ70_08895</name>
</gene>
<feature type="domain" description="Hydantoinase A/oxoprolinase" evidence="1">
    <location>
        <begin position="202"/>
        <end position="478"/>
    </location>
</feature>
<evidence type="ECO:0000313" key="4">
    <source>
        <dbReference type="Proteomes" id="UP001166291"/>
    </source>
</evidence>
<keyword evidence="4" id="KW-1185">Reference proteome</keyword>
<dbReference type="EMBL" id="JAHWDQ010000002">
    <property type="protein sequence ID" value="MBW2940890.1"/>
    <property type="molecule type" value="Genomic_DNA"/>
</dbReference>
<evidence type="ECO:0000259" key="1">
    <source>
        <dbReference type="Pfam" id="PF01968"/>
    </source>
</evidence>
<evidence type="ECO:0000259" key="2">
    <source>
        <dbReference type="Pfam" id="PF05378"/>
    </source>
</evidence>
<comment type="caution">
    <text evidence="3">The sequence shown here is derived from an EMBL/GenBank/DDBJ whole genome shotgun (WGS) entry which is preliminary data.</text>
</comment>
<dbReference type="PANTHER" id="PTHR11365:SF23">
    <property type="entry name" value="HYPOTHETICAL 5-OXOPROLINASE (EUROFUNG)-RELATED"/>
    <property type="match status" value="1"/>
</dbReference>
<accession>A0ABS6VRE1</accession>